<dbReference type="Proteomes" id="UP000319722">
    <property type="component" value="Unassembled WGS sequence"/>
</dbReference>
<dbReference type="PANTHER" id="PTHR48228:SF5">
    <property type="entry name" value="ALPHA-METHYLACYL-COA RACEMASE"/>
    <property type="match status" value="1"/>
</dbReference>
<dbReference type="OrthoDB" id="5294844at2"/>
<comment type="caution">
    <text evidence="1">The sequence shown here is derived from an EMBL/GenBank/DDBJ whole genome shotgun (WGS) entry which is preliminary data.</text>
</comment>
<proteinExistence type="predicted"/>
<dbReference type="InterPro" id="IPR023606">
    <property type="entry name" value="CoA-Trfase_III_dom_1_sf"/>
</dbReference>
<dbReference type="AlphaFoldDB" id="A0A561BDB1"/>
<evidence type="ECO:0000313" key="2">
    <source>
        <dbReference type="Proteomes" id="UP000319722"/>
    </source>
</evidence>
<reference evidence="1 2" key="1">
    <citation type="submission" date="2019-06" db="EMBL/GenBank/DDBJ databases">
        <title>Sorghum-associated microbial communities from plants grown in Nebraska, USA.</title>
        <authorList>
            <person name="Schachtman D."/>
        </authorList>
    </citation>
    <scope>NUCLEOTIDE SEQUENCE [LARGE SCALE GENOMIC DNA]</scope>
    <source>
        <strain evidence="1 2">T529</strain>
    </source>
</reference>
<sequence length="421" mass="44335">MTYPFLNRLRVIESSAFIAAPLAGLTLAQHGADVIRVDMIGGGIDYGRMPRMPHPEGRGRSLYWTALNKGKRSIAIDLRKSQGRELIQALATAPGPEAGVLLTNIGTPWLAHGVLAARRADVISCTIQGNGDGSTAVDYTVNCATGYPLVTGGGSMARPVNHVLPAWDIACAYQAAFAVVAAVDRRRRMGEGAELKLALSDTAFTMLSHLGVLAEAELLRQERPSIGNHLYGAFGRDFGTADGQRLMVVAISAGQWKCLVNACGIAEGVKAIEQRTGLDLSDEAQRFEARDAIAELVEPWFAARTREQAERELDAHKATWGGYGTVGELLASDSRVSVATNPVFERIDTPGIGQHIAAGAAVRAPGLAREPTAPAALLGTHTDEVLHEVLGLDGVAIGRLHDAGVVAGPECDPTSDSSGAA</sequence>
<accession>A0A561BDB1</accession>
<dbReference type="SUPFAM" id="SSF89796">
    <property type="entry name" value="CoA-transferase family III (CaiB/BaiF)"/>
    <property type="match status" value="1"/>
</dbReference>
<keyword evidence="1" id="KW-0413">Isomerase</keyword>
<dbReference type="Gene3D" id="3.40.50.10540">
    <property type="entry name" value="Crotonobetainyl-coa:carnitine coa-transferase, domain 1"/>
    <property type="match status" value="1"/>
</dbReference>
<dbReference type="RefSeq" id="WP_145746712.1">
    <property type="nucleotide sequence ID" value="NZ_VIVL01000011.1"/>
</dbReference>
<organism evidence="1 2">
    <name type="scientific">Variovorax beijingensis</name>
    <dbReference type="NCBI Taxonomy" id="2496117"/>
    <lineage>
        <taxon>Bacteria</taxon>
        <taxon>Pseudomonadati</taxon>
        <taxon>Pseudomonadota</taxon>
        <taxon>Betaproteobacteria</taxon>
        <taxon>Burkholderiales</taxon>
        <taxon>Comamonadaceae</taxon>
        <taxon>Variovorax</taxon>
    </lineage>
</organism>
<protein>
    <submittedName>
        <fullName evidence="1">2-methylfumaryl-CoA isomerase</fullName>
    </submittedName>
</protein>
<dbReference type="EMBL" id="VIVL01000011">
    <property type="protein sequence ID" value="TWD76885.1"/>
    <property type="molecule type" value="Genomic_DNA"/>
</dbReference>
<dbReference type="InterPro" id="IPR050509">
    <property type="entry name" value="CoA-transferase_III"/>
</dbReference>
<gene>
    <name evidence="1" type="ORF">FB547_111237</name>
</gene>
<dbReference type="Pfam" id="PF02515">
    <property type="entry name" value="CoA_transf_3"/>
    <property type="match status" value="1"/>
</dbReference>
<dbReference type="InterPro" id="IPR003673">
    <property type="entry name" value="CoA-Trfase_fam_III"/>
</dbReference>
<name>A0A561BDB1_9BURK</name>
<dbReference type="InterPro" id="IPR044855">
    <property type="entry name" value="CoA-Trfase_III_dom3_sf"/>
</dbReference>
<evidence type="ECO:0000313" key="1">
    <source>
        <dbReference type="EMBL" id="TWD76885.1"/>
    </source>
</evidence>
<dbReference type="PANTHER" id="PTHR48228">
    <property type="entry name" value="SUCCINYL-COA--D-CITRAMALATE COA-TRANSFERASE"/>
    <property type="match status" value="1"/>
</dbReference>
<dbReference type="GO" id="GO:0016853">
    <property type="term" value="F:isomerase activity"/>
    <property type="evidence" value="ECO:0007669"/>
    <property type="project" value="UniProtKB-KW"/>
</dbReference>
<dbReference type="Gene3D" id="3.30.1540.10">
    <property type="entry name" value="formyl-coa transferase, domain 3"/>
    <property type="match status" value="1"/>
</dbReference>